<dbReference type="GO" id="GO:0006310">
    <property type="term" value="P:DNA recombination"/>
    <property type="evidence" value="ECO:0007669"/>
    <property type="project" value="UniProtKB-KW"/>
</dbReference>
<dbReference type="PANTHER" id="PTHR35528">
    <property type="entry name" value="BLL1675 PROTEIN"/>
    <property type="match status" value="1"/>
</dbReference>
<dbReference type="EMBL" id="FSQT01000001">
    <property type="protein sequence ID" value="SIM80944.1"/>
    <property type="molecule type" value="Genomic_DNA"/>
</dbReference>
<reference evidence="7" key="1">
    <citation type="submission" date="2016-12" db="EMBL/GenBank/DDBJ databases">
        <authorList>
            <person name="Varghese N."/>
            <person name="Submissions S."/>
        </authorList>
    </citation>
    <scope>NUCLEOTIDE SEQUENCE [LARGE SCALE GENOMIC DNA]</scope>
    <source>
        <strain evidence="7">DSM 45599</strain>
    </source>
</reference>
<dbReference type="InterPro" id="IPR047930">
    <property type="entry name" value="Transpos_IS6"/>
</dbReference>
<gene>
    <name evidence="6" type="ORF">SAMN04489832_2209</name>
</gene>
<evidence type="ECO:0000256" key="1">
    <source>
        <dbReference type="ARBA" id="ARBA00002286"/>
    </source>
</evidence>
<keyword evidence="7" id="KW-1185">Reference proteome</keyword>
<dbReference type="PROSITE" id="PS50994">
    <property type="entry name" value="INTEGRASE"/>
    <property type="match status" value="1"/>
</dbReference>
<keyword evidence="2" id="KW-0815">Transposition</keyword>
<dbReference type="InterPro" id="IPR001584">
    <property type="entry name" value="Integrase_cat-core"/>
</dbReference>
<evidence type="ECO:0000256" key="3">
    <source>
        <dbReference type="ARBA" id="ARBA00023125"/>
    </source>
</evidence>
<dbReference type="InterPro" id="IPR012337">
    <property type="entry name" value="RNaseH-like_sf"/>
</dbReference>
<comment type="function">
    <text evidence="1">Involved in the transposition of the insertion sequence.</text>
</comment>
<organism evidence="6 7">
    <name type="scientific">Micromonospora cremea</name>
    <dbReference type="NCBI Taxonomy" id="709881"/>
    <lineage>
        <taxon>Bacteria</taxon>
        <taxon>Bacillati</taxon>
        <taxon>Actinomycetota</taxon>
        <taxon>Actinomycetes</taxon>
        <taxon>Micromonosporales</taxon>
        <taxon>Micromonosporaceae</taxon>
        <taxon>Micromonospora</taxon>
    </lineage>
</organism>
<evidence type="ECO:0000313" key="6">
    <source>
        <dbReference type="EMBL" id="SIM80944.1"/>
    </source>
</evidence>
<evidence type="ECO:0000259" key="5">
    <source>
        <dbReference type="PROSITE" id="PS50994"/>
    </source>
</evidence>
<dbReference type="SUPFAM" id="SSF53098">
    <property type="entry name" value="Ribonuclease H-like"/>
    <property type="match status" value="1"/>
</dbReference>
<dbReference type="InterPro" id="IPR036397">
    <property type="entry name" value="RNaseH_sf"/>
</dbReference>
<dbReference type="NCBIfam" id="NF033587">
    <property type="entry name" value="transpos_IS6"/>
    <property type="match status" value="1"/>
</dbReference>
<keyword evidence="4" id="KW-0233">DNA recombination</keyword>
<evidence type="ECO:0000256" key="2">
    <source>
        <dbReference type="ARBA" id="ARBA00022578"/>
    </source>
</evidence>
<evidence type="ECO:0000256" key="4">
    <source>
        <dbReference type="ARBA" id="ARBA00023172"/>
    </source>
</evidence>
<dbReference type="PANTHER" id="PTHR35528:SF3">
    <property type="entry name" value="BLL1675 PROTEIN"/>
    <property type="match status" value="1"/>
</dbReference>
<accession>A0A1N5W6W6</accession>
<name>A0A1N5W6W6_9ACTN</name>
<dbReference type="Gene3D" id="3.30.420.10">
    <property type="entry name" value="Ribonuclease H-like superfamily/Ribonuclease H"/>
    <property type="match status" value="1"/>
</dbReference>
<dbReference type="Pfam" id="PF13610">
    <property type="entry name" value="DDE_Tnp_IS240"/>
    <property type="match status" value="1"/>
</dbReference>
<evidence type="ECO:0000313" key="7">
    <source>
        <dbReference type="Proteomes" id="UP000185124"/>
    </source>
</evidence>
<dbReference type="AlphaFoldDB" id="A0A1N5W6W6"/>
<dbReference type="GO" id="GO:0032196">
    <property type="term" value="P:transposition"/>
    <property type="evidence" value="ECO:0007669"/>
    <property type="project" value="UniProtKB-KW"/>
</dbReference>
<sequence length="239" mass="27322">MKSSTRSRPWLPPTSAFAGFRFPTEVIVVAVRWYLRFNLSYRDVEELLVERGVEVDHVTAYRWVQRFTPLLADAARFSRHSPGDRWHVDETYVKVNGVWRYVYRAVDQYGQVIAVLVSARRDAGAARRFFRRALSTLKVTPSEIVTDAAAVYRAVLDELIPSAWHHVEQYANNPIEADHSQLKHRLRPMRGLRTGKTAQVIIAGHAFMQNLRRGHYELAIDTPPALRVAAAYAELAQAI</sequence>
<keyword evidence="3" id="KW-0238">DNA-binding</keyword>
<feature type="domain" description="Integrase catalytic" evidence="5">
    <location>
        <begin position="78"/>
        <end position="231"/>
    </location>
</feature>
<dbReference type="GO" id="GO:0003677">
    <property type="term" value="F:DNA binding"/>
    <property type="evidence" value="ECO:0007669"/>
    <property type="project" value="UniProtKB-KW"/>
</dbReference>
<dbReference type="GO" id="GO:0015074">
    <property type="term" value="P:DNA integration"/>
    <property type="evidence" value="ECO:0007669"/>
    <property type="project" value="InterPro"/>
</dbReference>
<protein>
    <submittedName>
        <fullName evidence="6">Transposase (Or an inactivated derivative)</fullName>
    </submittedName>
</protein>
<dbReference type="InterPro" id="IPR052183">
    <property type="entry name" value="IS_Transposase"/>
</dbReference>
<proteinExistence type="predicted"/>
<dbReference type="Proteomes" id="UP000185124">
    <property type="component" value="Unassembled WGS sequence"/>
</dbReference>
<dbReference type="InterPro" id="IPR032874">
    <property type="entry name" value="DDE_dom"/>
</dbReference>